<accession>A0A396ZN41</accession>
<feature type="domain" description="Poly(A) RNA polymerase mitochondrial-like central palm" evidence="2">
    <location>
        <begin position="314"/>
        <end position="414"/>
    </location>
</feature>
<dbReference type="AlphaFoldDB" id="A0A396ZN41"/>
<name>A0A396ZN41_APHAT</name>
<sequence length="649" mass="71068">MPCEGDKPKGHTGPRKRRPKTKKKHEDIPSVAMAVPSPQKSTRTTKKADAAPATPETPKRTAGLCAKADSFSPTTLNTMSPDRTIEAATRAYWTQWAIDAAEQERTRRLHQLADIQREEDMERARRQAWAREAIEMEQHSRTSRLFLEAMQNTAWFQATISPSILNYEVVCPHSWFGCTFSCMLRHIEEHLVDCPYRQVPDTPTVEDMDLHSYDVVCCITICSRDTIGAHLSVCGIRSAETELAERMQSQLSVIAASETERRRRMNEATAMSSEVHKLHDAQTKDLQARLHAEVSAFGAAHHTSAQLRRPGVLRVLEVVARIVQTAWPQAAVEPYGSFATHLNLPSSDVDLVVGPFHSVRTDSLGDVQQLGDLLAAHSSSSCSDVTFTSIQILAHAAIPLLKVVAAVGGADLSVALDVTFWSPSHQGLASAALGLELCQGIPGLKEVTLVLKYYLAKRGMNDVYRGGLSSYGLLLMVAHVCLQKASRHPTPTKSAAVDEDDGAVALSDSQRAKGVRVAAALMAHVKAEAAAPCLGKLLMEVLHYYGNNFQPEVDVVTVGTSFRCVVHCLFSGLTWWVTASDDLRRGAAATLCVLDPLDGTNNVGRHCYRISHILRSFQDVSNSLTSLIVRLRRGKDVGGGSLLDRMFNL</sequence>
<dbReference type="GO" id="GO:0005730">
    <property type="term" value="C:nucleolus"/>
    <property type="evidence" value="ECO:0007669"/>
    <property type="project" value="TreeGrafter"/>
</dbReference>
<evidence type="ECO:0000313" key="3">
    <source>
        <dbReference type="EMBL" id="RHX97202.1"/>
    </source>
</evidence>
<dbReference type="SUPFAM" id="SSF81301">
    <property type="entry name" value="Nucleotidyltransferase"/>
    <property type="match status" value="1"/>
</dbReference>
<dbReference type="Proteomes" id="UP000266239">
    <property type="component" value="Unassembled WGS sequence"/>
</dbReference>
<comment type="caution">
    <text evidence="3">The sequence shown here is derived from an EMBL/GenBank/DDBJ whole genome shotgun (WGS) entry which is preliminary data.</text>
</comment>
<evidence type="ECO:0000259" key="2">
    <source>
        <dbReference type="Pfam" id="PF22600"/>
    </source>
</evidence>
<dbReference type="Gene3D" id="1.10.1410.10">
    <property type="match status" value="1"/>
</dbReference>
<evidence type="ECO:0000313" key="4">
    <source>
        <dbReference type="Proteomes" id="UP000266239"/>
    </source>
</evidence>
<feature type="compositionally biased region" description="Basic residues" evidence="1">
    <location>
        <begin position="10"/>
        <end position="23"/>
    </location>
</feature>
<dbReference type="EMBL" id="QUTA01012861">
    <property type="protein sequence ID" value="RHX97202.1"/>
    <property type="molecule type" value="Genomic_DNA"/>
</dbReference>
<dbReference type="GO" id="GO:0003729">
    <property type="term" value="F:mRNA binding"/>
    <property type="evidence" value="ECO:0007669"/>
    <property type="project" value="TreeGrafter"/>
</dbReference>
<reference evidence="3 4" key="1">
    <citation type="submission" date="2018-08" db="EMBL/GenBank/DDBJ databases">
        <title>Aphanomyces genome sequencing and annotation.</title>
        <authorList>
            <person name="Minardi D."/>
            <person name="Oidtmann B."/>
            <person name="Van Der Giezen M."/>
            <person name="Studholme D.J."/>
        </authorList>
    </citation>
    <scope>NUCLEOTIDE SEQUENCE [LARGE SCALE GENOMIC DNA]</scope>
    <source>
        <strain evidence="3 4">Yx</strain>
    </source>
</reference>
<feature type="region of interest" description="Disordered" evidence="1">
    <location>
        <begin position="1"/>
        <end position="62"/>
    </location>
</feature>
<dbReference type="GO" id="GO:0031123">
    <property type="term" value="P:RNA 3'-end processing"/>
    <property type="evidence" value="ECO:0007669"/>
    <property type="project" value="TreeGrafter"/>
</dbReference>
<dbReference type="GO" id="GO:1990817">
    <property type="term" value="F:poly(A) RNA polymerase activity"/>
    <property type="evidence" value="ECO:0007669"/>
    <property type="project" value="InterPro"/>
</dbReference>
<dbReference type="GO" id="GO:0043634">
    <property type="term" value="P:polyadenylation-dependent ncRNA catabolic process"/>
    <property type="evidence" value="ECO:0007669"/>
    <property type="project" value="TreeGrafter"/>
</dbReference>
<dbReference type="Gene3D" id="3.30.460.10">
    <property type="entry name" value="Beta Polymerase, domain 2"/>
    <property type="match status" value="1"/>
</dbReference>
<dbReference type="PANTHER" id="PTHR23092">
    <property type="entry name" value="POLY(A) RNA POLYMERASE"/>
    <property type="match status" value="1"/>
</dbReference>
<dbReference type="Pfam" id="PF22600">
    <property type="entry name" value="MTPAP-like_central"/>
    <property type="match status" value="1"/>
</dbReference>
<dbReference type="SUPFAM" id="SSF81631">
    <property type="entry name" value="PAP/OAS1 substrate-binding domain"/>
    <property type="match status" value="1"/>
</dbReference>
<dbReference type="PANTHER" id="PTHR23092:SF15">
    <property type="entry name" value="INACTIVE NON-CANONICAL POLY(A) RNA POLYMERASE PROTEIN TRF4-2-RELATED"/>
    <property type="match status" value="1"/>
</dbReference>
<dbReference type="SUPFAM" id="SSF49599">
    <property type="entry name" value="TRAF domain-like"/>
    <property type="match status" value="1"/>
</dbReference>
<dbReference type="InterPro" id="IPR054708">
    <property type="entry name" value="MTPAP-like_central"/>
</dbReference>
<gene>
    <name evidence="3" type="ORF">DYB25_001054</name>
</gene>
<dbReference type="VEuPathDB" id="FungiDB:H257_00633"/>
<dbReference type="GO" id="GO:0031499">
    <property type="term" value="C:TRAMP complex"/>
    <property type="evidence" value="ECO:0007669"/>
    <property type="project" value="TreeGrafter"/>
</dbReference>
<organism evidence="3 4">
    <name type="scientific">Aphanomyces astaci</name>
    <name type="common">Crayfish plague agent</name>
    <dbReference type="NCBI Taxonomy" id="112090"/>
    <lineage>
        <taxon>Eukaryota</taxon>
        <taxon>Sar</taxon>
        <taxon>Stramenopiles</taxon>
        <taxon>Oomycota</taxon>
        <taxon>Saprolegniomycetes</taxon>
        <taxon>Saprolegniales</taxon>
        <taxon>Verrucalvaceae</taxon>
        <taxon>Aphanomyces</taxon>
    </lineage>
</organism>
<dbReference type="InterPro" id="IPR045862">
    <property type="entry name" value="Trf4-like"/>
</dbReference>
<proteinExistence type="predicted"/>
<dbReference type="InterPro" id="IPR043519">
    <property type="entry name" value="NT_sf"/>
</dbReference>
<dbReference type="CDD" id="cd05402">
    <property type="entry name" value="NT_PAP_TUTase"/>
    <property type="match status" value="1"/>
</dbReference>
<protein>
    <recommendedName>
        <fullName evidence="2">Poly(A) RNA polymerase mitochondrial-like central palm domain-containing protein</fullName>
    </recommendedName>
</protein>
<evidence type="ECO:0000256" key="1">
    <source>
        <dbReference type="SAM" id="MobiDB-lite"/>
    </source>
</evidence>